<keyword evidence="7" id="KW-1185">Reference proteome</keyword>
<evidence type="ECO:0000256" key="4">
    <source>
        <dbReference type="PROSITE-ProRule" id="PRU00335"/>
    </source>
</evidence>
<dbReference type="Gene3D" id="1.10.357.10">
    <property type="entry name" value="Tetracycline Repressor, domain 2"/>
    <property type="match status" value="1"/>
</dbReference>
<dbReference type="PANTHER" id="PTHR30055:SF234">
    <property type="entry name" value="HTH-TYPE TRANSCRIPTIONAL REGULATOR BETI"/>
    <property type="match status" value="1"/>
</dbReference>
<evidence type="ECO:0000259" key="5">
    <source>
        <dbReference type="PROSITE" id="PS50977"/>
    </source>
</evidence>
<feature type="DNA-binding region" description="H-T-H motif" evidence="4">
    <location>
        <begin position="41"/>
        <end position="60"/>
    </location>
</feature>
<keyword evidence="3" id="KW-0804">Transcription</keyword>
<dbReference type="InterPro" id="IPR009057">
    <property type="entry name" value="Homeodomain-like_sf"/>
</dbReference>
<dbReference type="InterPro" id="IPR001647">
    <property type="entry name" value="HTH_TetR"/>
</dbReference>
<reference evidence="6 7" key="1">
    <citation type="journal article" date="2024" name="Int. J. Mol. Sci.">
        <title>Exploration of Alicyclobacillus spp. Genome in Search of Antibiotic Resistance.</title>
        <authorList>
            <person name="Bucka-Kolendo J."/>
            <person name="Kiousi D.E."/>
            <person name="Dekowska A."/>
            <person name="Mikolajczuk-Szczyrba A."/>
            <person name="Karadedos D.M."/>
            <person name="Michael P."/>
            <person name="Galanis A."/>
            <person name="Sokolowska B."/>
        </authorList>
    </citation>
    <scope>NUCLEOTIDE SEQUENCE [LARGE SCALE GENOMIC DNA]</scope>
    <source>
        <strain evidence="6 7">KKP 3000</strain>
    </source>
</reference>
<dbReference type="SUPFAM" id="SSF46689">
    <property type="entry name" value="Homeodomain-like"/>
    <property type="match status" value="1"/>
</dbReference>
<organism evidence="6 7">
    <name type="scientific">Alicyclobacillus fastidiosus</name>
    <dbReference type="NCBI Taxonomy" id="392011"/>
    <lineage>
        <taxon>Bacteria</taxon>
        <taxon>Bacillati</taxon>
        <taxon>Bacillota</taxon>
        <taxon>Bacilli</taxon>
        <taxon>Bacillales</taxon>
        <taxon>Alicyclobacillaceae</taxon>
        <taxon>Alicyclobacillus</taxon>
    </lineage>
</organism>
<keyword evidence="1" id="KW-0805">Transcription regulation</keyword>
<name>A0ABV5AB55_9BACL</name>
<protein>
    <submittedName>
        <fullName evidence="6">TetR/AcrR family transcriptional regulator</fullName>
    </submittedName>
</protein>
<dbReference type="RefSeq" id="WP_275472775.1">
    <property type="nucleotide sequence ID" value="NZ_CP162940.1"/>
</dbReference>
<accession>A0ABV5AB55</accession>
<keyword evidence="2 4" id="KW-0238">DNA-binding</keyword>
<comment type="caution">
    <text evidence="6">The sequence shown here is derived from an EMBL/GenBank/DDBJ whole genome shotgun (WGS) entry which is preliminary data.</text>
</comment>
<dbReference type="Proteomes" id="UP001579974">
    <property type="component" value="Unassembled WGS sequence"/>
</dbReference>
<dbReference type="PRINTS" id="PR00455">
    <property type="entry name" value="HTHTETR"/>
</dbReference>
<evidence type="ECO:0000313" key="6">
    <source>
        <dbReference type="EMBL" id="MFB5189075.1"/>
    </source>
</evidence>
<dbReference type="EMBL" id="JBDXSU010000002">
    <property type="protein sequence ID" value="MFB5189075.1"/>
    <property type="molecule type" value="Genomic_DNA"/>
</dbReference>
<dbReference type="InterPro" id="IPR050109">
    <property type="entry name" value="HTH-type_TetR-like_transc_reg"/>
</dbReference>
<evidence type="ECO:0000313" key="7">
    <source>
        <dbReference type="Proteomes" id="UP001579974"/>
    </source>
</evidence>
<dbReference type="PROSITE" id="PS50977">
    <property type="entry name" value="HTH_TETR_2"/>
    <property type="match status" value="1"/>
</dbReference>
<evidence type="ECO:0000256" key="3">
    <source>
        <dbReference type="ARBA" id="ARBA00023163"/>
    </source>
</evidence>
<dbReference type="Pfam" id="PF00440">
    <property type="entry name" value="TetR_N"/>
    <property type="match status" value="1"/>
</dbReference>
<proteinExistence type="predicted"/>
<dbReference type="PANTHER" id="PTHR30055">
    <property type="entry name" value="HTH-TYPE TRANSCRIPTIONAL REGULATOR RUTR"/>
    <property type="match status" value="1"/>
</dbReference>
<evidence type="ECO:0000256" key="1">
    <source>
        <dbReference type="ARBA" id="ARBA00023015"/>
    </source>
</evidence>
<sequence>MEKSTEAIYVQPKTRRGRHRVDLILDAAADLIVEEGIDTLTTNAVAKRAKTSIGSLYQFFPNKESILTALADRYCSALQTILDDALETASYSVDFSDQVEGIVDNVIQFQLNNLAFGVIFQPTIGVPADPLVNEVMFRMMNLLSIWAPEMSIEAKSLHAEICIRVMAALLPVTHVGSQIRPEGVAELKHMLKNYLTPLVNKEKL</sequence>
<evidence type="ECO:0000256" key="2">
    <source>
        <dbReference type="ARBA" id="ARBA00023125"/>
    </source>
</evidence>
<feature type="domain" description="HTH tetR-type" evidence="5">
    <location>
        <begin position="18"/>
        <end position="78"/>
    </location>
</feature>
<gene>
    <name evidence="6" type="ORF">KKP3000_002073</name>
</gene>